<accession>A0A9W8IZ64</accession>
<feature type="non-terminal residue" evidence="6">
    <location>
        <position position="1"/>
    </location>
</feature>
<dbReference type="PANTHER" id="PTHR42723">
    <property type="entry name" value="CHLOROPHYLL SYNTHASE"/>
    <property type="match status" value="1"/>
</dbReference>
<dbReference type="InterPro" id="IPR000537">
    <property type="entry name" value="UbiA_prenyltransferase"/>
</dbReference>
<evidence type="ECO:0000313" key="7">
    <source>
        <dbReference type="Proteomes" id="UP001140091"/>
    </source>
</evidence>
<dbReference type="GO" id="GO:0016020">
    <property type="term" value="C:membrane"/>
    <property type="evidence" value="ECO:0007669"/>
    <property type="project" value="UniProtKB-SubCell"/>
</dbReference>
<evidence type="ECO:0008006" key="8">
    <source>
        <dbReference type="Google" id="ProtNLM"/>
    </source>
</evidence>
<evidence type="ECO:0000256" key="2">
    <source>
        <dbReference type="ARBA" id="ARBA00022692"/>
    </source>
</evidence>
<dbReference type="PANTHER" id="PTHR42723:SF1">
    <property type="entry name" value="CHLOROPHYLL SYNTHASE, CHLOROPLASTIC"/>
    <property type="match status" value="1"/>
</dbReference>
<feature type="transmembrane region" description="Helical" evidence="5">
    <location>
        <begin position="223"/>
        <end position="242"/>
    </location>
</feature>
<evidence type="ECO:0000256" key="3">
    <source>
        <dbReference type="ARBA" id="ARBA00022989"/>
    </source>
</evidence>
<dbReference type="AlphaFoldDB" id="A0A9W8IZ64"/>
<evidence type="ECO:0000256" key="1">
    <source>
        <dbReference type="ARBA" id="ARBA00004141"/>
    </source>
</evidence>
<comment type="subcellular location">
    <subcellularLocation>
        <location evidence="1">Membrane</location>
        <topology evidence="1">Multi-pass membrane protein</topology>
    </subcellularLocation>
</comment>
<comment type="caution">
    <text evidence="6">The sequence shown here is derived from an EMBL/GenBank/DDBJ whole genome shotgun (WGS) entry which is preliminary data.</text>
</comment>
<evidence type="ECO:0000256" key="5">
    <source>
        <dbReference type="SAM" id="Phobius"/>
    </source>
</evidence>
<organism evidence="6 7">
    <name type="scientific">Candolleomyces eurysporus</name>
    <dbReference type="NCBI Taxonomy" id="2828524"/>
    <lineage>
        <taxon>Eukaryota</taxon>
        <taxon>Fungi</taxon>
        <taxon>Dikarya</taxon>
        <taxon>Basidiomycota</taxon>
        <taxon>Agaricomycotina</taxon>
        <taxon>Agaricomycetes</taxon>
        <taxon>Agaricomycetidae</taxon>
        <taxon>Agaricales</taxon>
        <taxon>Agaricineae</taxon>
        <taxon>Psathyrellaceae</taxon>
        <taxon>Candolleomyces</taxon>
    </lineage>
</organism>
<dbReference type="OrthoDB" id="434972at2759"/>
<feature type="transmembrane region" description="Helical" evidence="5">
    <location>
        <begin position="124"/>
        <end position="141"/>
    </location>
</feature>
<keyword evidence="4 5" id="KW-0472">Membrane</keyword>
<keyword evidence="2 5" id="KW-0812">Transmembrane</keyword>
<evidence type="ECO:0000256" key="4">
    <source>
        <dbReference type="ARBA" id="ARBA00023136"/>
    </source>
</evidence>
<dbReference type="InterPro" id="IPR050475">
    <property type="entry name" value="Prenyltransferase_related"/>
</dbReference>
<gene>
    <name evidence="6" type="ORF">H1R20_g13711</name>
</gene>
<name>A0A9W8IZ64_9AGAR</name>
<dbReference type="CDD" id="cd13965">
    <property type="entry name" value="PT_UbiA_3"/>
    <property type="match status" value="1"/>
</dbReference>
<dbReference type="Pfam" id="PF01040">
    <property type="entry name" value="UbiA"/>
    <property type="match status" value="1"/>
</dbReference>
<protein>
    <recommendedName>
        <fullName evidence="8">UbiA prenyltransferase</fullName>
    </recommendedName>
</protein>
<evidence type="ECO:0000313" key="6">
    <source>
        <dbReference type="EMBL" id="KAJ2923384.1"/>
    </source>
</evidence>
<sequence length="286" mass="32339">MSLVSNMSSILQDIGYHAWTLILFTQSDFKTTLIPVSVLGLGTAQVCPSSPISNSVKAVFWLWSILLQFNINNQAISPEEDAKNKPWRPIPAGRISLRNARILRWISVAYCCLLSFYLRKAVLVTSTLFTFLVFVYNYLGWDQNGFMKIFILAYGYPTMALGAVLVAECPGPAPLAEILDWKKYPELIVFSLVIATTVHAQDFQDVEGDREIGRNTVPMMFPFMSRLVLLFLVPMWTTLITVASRPPMWLGAIYYGLSLVVGIRSILYRNPKDDARTNFFYSMSFS</sequence>
<dbReference type="Proteomes" id="UP001140091">
    <property type="component" value="Unassembled WGS sequence"/>
</dbReference>
<dbReference type="GO" id="GO:0016765">
    <property type="term" value="F:transferase activity, transferring alkyl or aryl (other than methyl) groups"/>
    <property type="evidence" value="ECO:0007669"/>
    <property type="project" value="InterPro"/>
</dbReference>
<keyword evidence="3 5" id="KW-1133">Transmembrane helix</keyword>
<keyword evidence="7" id="KW-1185">Reference proteome</keyword>
<dbReference type="Gene3D" id="1.10.357.140">
    <property type="entry name" value="UbiA prenyltransferase"/>
    <property type="match status" value="1"/>
</dbReference>
<dbReference type="InterPro" id="IPR044878">
    <property type="entry name" value="UbiA_sf"/>
</dbReference>
<dbReference type="EMBL" id="JANBPK010001350">
    <property type="protein sequence ID" value="KAJ2923384.1"/>
    <property type="molecule type" value="Genomic_DNA"/>
</dbReference>
<feature type="transmembrane region" description="Helical" evidence="5">
    <location>
        <begin position="248"/>
        <end position="267"/>
    </location>
</feature>
<proteinExistence type="predicted"/>
<reference evidence="6" key="1">
    <citation type="submission" date="2022-06" db="EMBL/GenBank/DDBJ databases">
        <title>Genome Sequence of Candolleomyces eurysporus.</title>
        <authorList>
            <person name="Buettner E."/>
        </authorList>
    </citation>
    <scope>NUCLEOTIDE SEQUENCE</scope>
    <source>
        <strain evidence="6">VTCC 930004</strain>
    </source>
</reference>